<dbReference type="PANTHER" id="PTHR42663:SF6">
    <property type="entry name" value="HYDROLASE C777.06C-RELATED"/>
    <property type="match status" value="1"/>
</dbReference>
<dbReference type="SUPFAM" id="SSF56281">
    <property type="entry name" value="Metallo-hydrolase/oxidoreductase"/>
    <property type="match status" value="1"/>
</dbReference>
<organism evidence="2 3">
    <name type="scientific">Marinitoga hydrogenitolerans (strain DSM 16785 / JCM 12826 / AT1271)</name>
    <dbReference type="NCBI Taxonomy" id="1122195"/>
    <lineage>
        <taxon>Bacteria</taxon>
        <taxon>Thermotogati</taxon>
        <taxon>Thermotogota</taxon>
        <taxon>Thermotogae</taxon>
        <taxon>Petrotogales</taxon>
        <taxon>Petrotogaceae</taxon>
        <taxon>Marinitoga</taxon>
    </lineage>
</organism>
<keyword evidence="3" id="KW-1185">Reference proteome</keyword>
<accession>A0A1M4S4P9</accession>
<evidence type="ECO:0000313" key="2">
    <source>
        <dbReference type="EMBL" id="SHE27186.1"/>
    </source>
</evidence>
<name>A0A1M4S4P9_MARH1</name>
<dbReference type="Gene3D" id="3.60.15.10">
    <property type="entry name" value="Ribonuclease Z/Hydroxyacylglutathione hydrolase-like"/>
    <property type="match status" value="1"/>
</dbReference>
<dbReference type="Proteomes" id="UP000184334">
    <property type="component" value="Unassembled WGS sequence"/>
</dbReference>
<dbReference type="InterPro" id="IPR001279">
    <property type="entry name" value="Metallo-B-lactamas"/>
</dbReference>
<feature type="domain" description="Metallo-beta-lactamase" evidence="1">
    <location>
        <begin position="46"/>
        <end position="227"/>
    </location>
</feature>
<comment type="caution">
    <text evidence="2">The sequence shown here is derived from an EMBL/GenBank/DDBJ whole genome shotgun (WGS) entry which is preliminary data.</text>
</comment>
<dbReference type="InterPro" id="IPR036866">
    <property type="entry name" value="RibonucZ/Hydroxyglut_hydro"/>
</dbReference>
<dbReference type="OrthoDB" id="9781189at2"/>
<evidence type="ECO:0000313" key="3">
    <source>
        <dbReference type="Proteomes" id="UP000184334"/>
    </source>
</evidence>
<dbReference type="EMBL" id="FQUI01000001">
    <property type="protein sequence ID" value="SHE27186.1"/>
    <property type="molecule type" value="Genomic_DNA"/>
</dbReference>
<protein>
    <submittedName>
        <fullName evidence="2">Phosphoribosyl 1,2-cyclic phosphate phosphodiesterase</fullName>
    </submittedName>
</protein>
<reference evidence="2" key="1">
    <citation type="submission" date="2016-11" db="EMBL/GenBank/DDBJ databases">
        <authorList>
            <person name="Varghese N."/>
            <person name="Submissions S."/>
        </authorList>
    </citation>
    <scope>NUCLEOTIDE SEQUENCE [LARGE SCALE GENOMIC DNA]</scope>
    <source>
        <strain evidence="2">DSM 16785</strain>
    </source>
</reference>
<sequence>MELLFLGTAASEGFPNPFCSCENCQKAREEGKKSIRLRSSLLIDNEILIDFGPDILSSVNRFGMELSDIKHILITHGHSDHLFFKNFEYRNPIFSGTFDLLPHIDLIVPDRLGAVIKEKVDLPKISLMSVTPFVSLHLNGYIVYTLKAKHTPGYDETPLNYIVEKDGVKMLYGVDSGKFLAESIEYIKNEIKYLDIVILDATMGFNKKYEFHMGYEEVLETKEILQKEGIIDDKSKIVVTHFSHLHNPEHTELEKIYDKHNIIAAFDGLKIKK</sequence>
<gene>
    <name evidence="2" type="ORF">SAMN02745164_00025</name>
</gene>
<dbReference type="RefSeq" id="WP_072862143.1">
    <property type="nucleotide sequence ID" value="NZ_FQUI01000001.1"/>
</dbReference>
<dbReference type="AlphaFoldDB" id="A0A1M4S4P9"/>
<proteinExistence type="predicted"/>
<dbReference type="Pfam" id="PF12706">
    <property type="entry name" value="Lactamase_B_2"/>
    <property type="match status" value="1"/>
</dbReference>
<dbReference type="PANTHER" id="PTHR42663">
    <property type="entry name" value="HYDROLASE C777.06C-RELATED-RELATED"/>
    <property type="match status" value="1"/>
</dbReference>
<evidence type="ECO:0000259" key="1">
    <source>
        <dbReference type="Pfam" id="PF12706"/>
    </source>
</evidence>
<dbReference type="STRING" id="1122195.SAMN02745164_00025"/>